<feature type="transmembrane region" description="Helical" evidence="6">
    <location>
        <begin position="369"/>
        <end position="388"/>
    </location>
</feature>
<evidence type="ECO:0000256" key="3">
    <source>
        <dbReference type="ARBA" id="ARBA00022692"/>
    </source>
</evidence>
<dbReference type="PANTHER" id="PTHR30619:SF1">
    <property type="entry name" value="RECOMBINATION PROTEIN 2"/>
    <property type="match status" value="1"/>
</dbReference>
<feature type="transmembrane region" description="Helical" evidence="6">
    <location>
        <begin position="311"/>
        <end position="337"/>
    </location>
</feature>
<feature type="transmembrane region" description="Helical" evidence="6">
    <location>
        <begin position="61"/>
        <end position="78"/>
    </location>
</feature>
<organism evidence="9 10">
    <name type="scientific">Phormidium pseudopriestleyi FRX01</name>
    <dbReference type="NCBI Taxonomy" id="1759528"/>
    <lineage>
        <taxon>Bacteria</taxon>
        <taxon>Bacillati</taxon>
        <taxon>Cyanobacteriota</taxon>
        <taxon>Cyanophyceae</taxon>
        <taxon>Oscillatoriophycideae</taxon>
        <taxon>Oscillatoriales</taxon>
        <taxon>Oscillatoriaceae</taxon>
        <taxon>Phormidium</taxon>
    </lineage>
</organism>
<dbReference type="PANTHER" id="PTHR30619">
    <property type="entry name" value="DNA INTERNALIZATION/COMPETENCE PROTEIN COMEC/REC2"/>
    <property type="match status" value="1"/>
</dbReference>
<keyword evidence="5 6" id="KW-0472">Membrane</keyword>
<keyword evidence="2" id="KW-1003">Cell membrane</keyword>
<dbReference type="EMBL" id="JAFLQW010000156">
    <property type="protein sequence ID" value="MBO0348619.1"/>
    <property type="molecule type" value="Genomic_DNA"/>
</dbReference>
<feature type="transmembrane region" description="Helical" evidence="6">
    <location>
        <begin position="418"/>
        <end position="439"/>
    </location>
</feature>
<name>A0ABS3FND2_9CYAN</name>
<evidence type="ECO:0000313" key="9">
    <source>
        <dbReference type="EMBL" id="MBO0348619.1"/>
    </source>
</evidence>
<keyword evidence="4 6" id="KW-1133">Transmembrane helix</keyword>
<feature type="transmembrane region" description="Helical" evidence="6">
    <location>
        <begin position="446"/>
        <end position="468"/>
    </location>
</feature>
<feature type="transmembrane region" description="Helical" evidence="6">
    <location>
        <begin position="520"/>
        <end position="538"/>
    </location>
</feature>
<dbReference type="Pfam" id="PF13567">
    <property type="entry name" value="DUF4131"/>
    <property type="match status" value="1"/>
</dbReference>
<feature type="transmembrane region" description="Helical" evidence="6">
    <location>
        <begin position="488"/>
        <end position="511"/>
    </location>
</feature>
<feature type="domain" description="DUF4131" evidence="8">
    <location>
        <begin position="23"/>
        <end position="212"/>
    </location>
</feature>
<dbReference type="NCBIfam" id="TIGR00360">
    <property type="entry name" value="ComEC_N-term"/>
    <property type="match status" value="1"/>
</dbReference>
<comment type="subcellular location">
    <subcellularLocation>
        <location evidence="1">Cell membrane</location>
        <topology evidence="1">Multi-pass membrane protein</topology>
    </subcellularLocation>
</comment>
<dbReference type="InterPro" id="IPR025405">
    <property type="entry name" value="DUF4131"/>
</dbReference>
<feature type="transmembrane region" description="Helical" evidence="6">
    <location>
        <begin position="393"/>
        <end position="412"/>
    </location>
</feature>
<evidence type="ECO:0000259" key="8">
    <source>
        <dbReference type="Pfam" id="PF13567"/>
    </source>
</evidence>
<gene>
    <name evidence="9" type="ORF">J0895_05780</name>
</gene>
<evidence type="ECO:0000256" key="5">
    <source>
        <dbReference type="ARBA" id="ARBA00023136"/>
    </source>
</evidence>
<dbReference type="InterPro" id="IPR036866">
    <property type="entry name" value="RibonucZ/Hydroxyglut_hydro"/>
</dbReference>
<accession>A0ABS3FND2</accession>
<sequence>MTSAPLVVLCLAYILGLLCTASTWGALVVLTLTGAIAAVLLLKVPFPKRIDVLKAGLQPRIWLIAGAIGFLATLYLPLRQPQIGVNDISRFVAAADAPTQQQLVNVFGKVASEPRLTRSNRIQFWFEPNQVIEIVGTSGRGGSDTAKTQTVTGKLYVTVPLLQGTGLYPGQRVEVTGRLYLPQPAANPGGFDFQAYLAREGTFAGLAGRQVNFLASDRPPNSWGMWQLRRRILRAQVRGLGVPEGPVLSAMVLGRRAVDLPHDIRERFMQVGLAHVLAASGFHVAVILGLVRAVTRRFSEKAQFGYGAAVLIIYVFVTGGTPSVLRAALMGCAALLAPLMQRQVNALGSLLLAATFLLIWNPLWIWDLGFQLSFLATLGLLVSTPPILKRLDWLPPTIASLIAVPIAVAVWVLPLQLYTFGVLAPYSIGLNIVLSLPLAGITLGGFISAIAATIWPLAGTAIAWLLYYPLKLTISVVEFVSQLPGNSITTGTLSIVQVVILYGIVVSVWLIPWLHQKRRWVLGWLFAVGLVVVPVFYARTTVFQITALATRGDPVLVVQDRGKAIVINSGDDATARYSVLPFLRQQGVNQIDWAIATTPVNYRSGWYQVLDSLRVRVFSSPQIGPHQTSDRPLLANLTNRKGSYHPLPIGQTLAVGTTAVQVVSLKPPVVQFQIRNQMWFLLGDLNPSEQSHLVTAGSLLATENNDESPLRVLWWSGEQLAPYLIDALQPSVAIASNDAIDPETERLLRQRNAQIYAIGREGAVQWNSRDGFGSTLDPRENENLFL</sequence>
<proteinExistence type="predicted"/>
<evidence type="ECO:0000256" key="1">
    <source>
        <dbReference type="ARBA" id="ARBA00004651"/>
    </source>
</evidence>
<feature type="domain" description="ComEC/Rec2-related protein" evidence="7">
    <location>
        <begin position="251"/>
        <end position="512"/>
    </location>
</feature>
<dbReference type="Gene3D" id="3.60.15.10">
    <property type="entry name" value="Ribonuclease Z/Hydroxyacylglutathione hydrolase-like"/>
    <property type="match status" value="1"/>
</dbReference>
<dbReference type="RefSeq" id="WP_207087164.1">
    <property type="nucleotide sequence ID" value="NZ_JAFLQW010000156.1"/>
</dbReference>
<dbReference type="InterPro" id="IPR052159">
    <property type="entry name" value="Competence_DNA_uptake"/>
</dbReference>
<evidence type="ECO:0000313" key="10">
    <source>
        <dbReference type="Proteomes" id="UP000664844"/>
    </source>
</evidence>
<dbReference type="Pfam" id="PF03772">
    <property type="entry name" value="Competence"/>
    <property type="match status" value="1"/>
</dbReference>
<feature type="transmembrane region" description="Helical" evidence="6">
    <location>
        <begin position="271"/>
        <end position="291"/>
    </location>
</feature>
<evidence type="ECO:0000256" key="6">
    <source>
        <dbReference type="SAM" id="Phobius"/>
    </source>
</evidence>
<dbReference type="InterPro" id="IPR004477">
    <property type="entry name" value="ComEC_N"/>
</dbReference>
<comment type="caution">
    <text evidence="9">The sequence shown here is derived from an EMBL/GenBank/DDBJ whole genome shotgun (WGS) entry which is preliminary data.</text>
</comment>
<evidence type="ECO:0000256" key="2">
    <source>
        <dbReference type="ARBA" id="ARBA00022475"/>
    </source>
</evidence>
<keyword evidence="10" id="KW-1185">Reference proteome</keyword>
<reference evidence="9 10" key="1">
    <citation type="submission" date="2021-03" db="EMBL/GenBank/DDBJ databases">
        <title>Metabolic Capacity of the Antarctic Cyanobacterium Phormidium pseudopriestleyi that Sustains Oxygenic Photosynthesis in the Presence of Hydrogen Sulfide.</title>
        <authorList>
            <person name="Lumian J.E."/>
            <person name="Jungblut A.D."/>
            <person name="Dillon M.L."/>
            <person name="Hawes I."/>
            <person name="Doran P.T."/>
            <person name="Mackey T.J."/>
            <person name="Dick G.J."/>
            <person name="Grettenberger C.L."/>
            <person name="Sumner D.Y."/>
        </authorList>
    </citation>
    <scope>NUCLEOTIDE SEQUENCE [LARGE SCALE GENOMIC DNA]</scope>
    <source>
        <strain evidence="9 10">FRX01</strain>
    </source>
</reference>
<dbReference type="Proteomes" id="UP000664844">
    <property type="component" value="Unassembled WGS sequence"/>
</dbReference>
<evidence type="ECO:0000256" key="4">
    <source>
        <dbReference type="ARBA" id="ARBA00022989"/>
    </source>
</evidence>
<protein>
    <submittedName>
        <fullName evidence="9">ComEC/Rec2 family competence protein</fullName>
    </submittedName>
</protein>
<keyword evidence="3 6" id="KW-0812">Transmembrane</keyword>
<evidence type="ECO:0000259" key="7">
    <source>
        <dbReference type="Pfam" id="PF03772"/>
    </source>
</evidence>
<feature type="transmembrane region" description="Helical" evidence="6">
    <location>
        <begin position="344"/>
        <end position="363"/>
    </location>
</feature>